<proteinExistence type="predicted"/>
<sequence length="129" mass="14765">MHPTLQQWLDELEQERTEELKLGHVQDLVLFSFTPNNLSDWGMESLSAFLQACAALYGRLPSGVDRWFYAWLDEMAGQFRICATDRLDQPLPFGCQVNPVSLETLIQGIFAVDSGLYSRQALDVWQVRI</sequence>
<dbReference type="HOGENOM" id="CLU_1945735_0_0_6"/>
<dbReference type="EMBL" id="CP007142">
    <property type="protein sequence ID" value="AJQ93194.1"/>
    <property type="molecule type" value="Genomic_DNA"/>
</dbReference>
<evidence type="ECO:0000313" key="2">
    <source>
        <dbReference type="Proteomes" id="UP000032266"/>
    </source>
</evidence>
<dbReference type="KEGG" id="gsn:YC6258_01146"/>
<accession>A0A0C5VSE4</accession>
<dbReference type="AlphaFoldDB" id="A0A0C5VSE4"/>
<dbReference type="STRING" id="1445510.YC6258_01146"/>
<organism evidence="1 2">
    <name type="scientific">Gynuella sunshinyii YC6258</name>
    <dbReference type="NCBI Taxonomy" id="1445510"/>
    <lineage>
        <taxon>Bacteria</taxon>
        <taxon>Pseudomonadati</taxon>
        <taxon>Pseudomonadota</taxon>
        <taxon>Gammaproteobacteria</taxon>
        <taxon>Oceanospirillales</taxon>
        <taxon>Saccharospirillaceae</taxon>
        <taxon>Gynuella</taxon>
    </lineage>
</organism>
<evidence type="ECO:0000313" key="1">
    <source>
        <dbReference type="EMBL" id="AJQ93194.1"/>
    </source>
</evidence>
<keyword evidence="2" id="KW-1185">Reference proteome</keyword>
<protein>
    <submittedName>
        <fullName evidence="1">Uncharacterized protein</fullName>
    </submittedName>
</protein>
<dbReference type="Proteomes" id="UP000032266">
    <property type="component" value="Chromosome"/>
</dbReference>
<gene>
    <name evidence="1" type="ORF">YC6258_01146</name>
</gene>
<name>A0A0C5VSE4_9GAMM</name>
<reference evidence="1 2" key="1">
    <citation type="submission" date="2014-01" db="EMBL/GenBank/DDBJ databases">
        <title>Full genme sequencing of cellulolytic bacterium Gynuella sunshinyii YC6258T gen. nov., sp. nov.</title>
        <authorList>
            <person name="Khan H."/>
            <person name="Chung E.J."/>
            <person name="Chung Y.R."/>
        </authorList>
    </citation>
    <scope>NUCLEOTIDE SEQUENCE [LARGE SCALE GENOMIC DNA]</scope>
    <source>
        <strain evidence="1 2">YC6258</strain>
    </source>
</reference>